<protein>
    <submittedName>
        <fullName evidence="3">Uncharacterized protein</fullName>
    </submittedName>
</protein>
<dbReference type="EMBL" id="JARIHO010000013">
    <property type="protein sequence ID" value="KAJ7351497.1"/>
    <property type="molecule type" value="Genomic_DNA"/>
</dbReference>
<feature type="region of interest" description="Disordered" evidence="1">
    <location>
        <begin position="104"/>
        <end position="126"/>
    </location>
</feature>
<organism evidence="3 4">
    <name type="scientific">Mycena albidolilacea</name>
    <dbReference type="NCBI Taxonomy" id="1033008"/>
    <lineage>
        <taxon>Eukaryota</taxon>
        <taxon>Fungi</taxon>
        <taxon>Dikarya</taxon>
        <taxon>Basidiomycota</taxon>
        <taxon>Agaricomycotina</taxon>
        <taxon>Agaricomycetes</taxon>
        <taxon>Agaricomycetidae</taxon>
        <taxon>Agaricales</taxon>
        <taxon>Marasmiineae</taxon>
        <taxon>Mycenaceae</taxon>
        <taxon>Mycena</taxon>
    </lineage>
</organism>
<evidence type="ECO:0000313" key="3">
    <source>
        <dbReference type="EMBL" id="KAJ7351497.1"/>
    </source>
</evidence>
<feature type="transmembrane region" description="Helical" evidence="2">
    <location>
        <begin position="170"/>
        <end position="192"/>
    </location>
</feature>
<keyword evidence="2" id="KW-0472">Membrane</keyword>
<keyword evidence="4" id="KW-1185">Reference proteome</keyword>
<dbReference type="AlphaFoldDB" id="A0AAD7A7T0"/>
<name>A0AAD7A7T0_9AGAR</name>
<evidence type="ECO:0000313" key="4">
    <source>
        <dbReference type="Proteomes" id="UP001218218"/>
    </source>
</evidence>
<dbReference type="Proteomes" id="UP001218218">
    <property type="component" value="Unassembled WGS sequence"/>
</dbReference>
<gene>
    <name evidence="3" type="ORF">DFH08DRAFT_860602</name>
</gene>
<evidence type="ECO:0000256" key="1">
    <source>
        <dbReference type="SAM" id="MobiDB-lite"/>
    </source>
</evidence>
<reference evidence="3" key="1">
    <citation type="submission" date="2023-03" db="EMBL/GenBank/DDBJ databases">
        <title>Massive genome expansion in bonnet fungi (Mycena s.s.) driven by repeated elements and novel gene families across ecological guilds.</title>
        <authorList>
            <consortium name="Lawrence Berkeley National Laboratory"/>
            <person name="Harder C.B."/>
            <person name="Miyauchi S."/>
            <person name="Viragh M."/>
            <person name="Kuo A."/>
            <person name="Thoen E."/>
            <person name="Andreopoulos B."/>
            <person name="Lu D."/>
            <person name="Skrede I."/>
            <person name="Drula E."/>
            <person name="Henrissat B."/>
            <person name="Morin E."/>
            <person name="Kohler A."/>
            <person name="Barry K."/>
            <person name="LaButti K."/>
            <person name="Morin E."/>
            <person name="Salamov A."/>
            <person name="Lipzen A."/>
            <person name="Mereny Z."/>
            <person name="Hegedus B."/>
            <person name="Baldrian P."/>
            <person name="Stursova M."/>
            <person name="Weitz H."/>
            <person name="Taylor A."/>
            <person name="Grigoriev I.V."/>
            <person name="Nagy L.G."/>
            <person name="Martin F."/>
            <person name="Kauserud H."/>
        </authorList>
    </citation>
    <scope>NUCLEOTIDE SEQUENCE</scope>
    <source>
        <strain evidence="3">CBHHK002</strain>
    </source>
</reference>
<accession>A0AAD7A7T0</accession>
<comment type="caution">
    <text evidence="3">The sequence shown here is derived from an EMBL/GenBank/DDBJ whole genome shotgun (WGS) entry which is preliminary data.</text>
</comment>
<feature type="transmembrane region" description="Helical" evidence="2">
    <location>
        <begin position="198"/>
        <end position="219"/>
    </location>
</feature>
<keyword evidence="2" id="KW-0812">Transmembrane</keyword>
<evidence type="ECO:0000256" key="2">
    <source>
        <dbReference type="SAM" id="Phobius"/>
    </source>
</evidence>
<sequence>MSNEEGDAEDPLDMQCRYWEFVESHSAHLCLPAARLDAVIDFSWACLDQAFLSESHSLPPPFAGNDPRDLLHVMRSFKTPRRVQGELLQLTSRILLRASQWQREQQSRFHEPPTVQPTETSPPPLRSTGLGGKAVDVLSCLLGPGYHQGTSAGGVGAGKRSMLSILSVRACNSLLAAFLLNASVTFLSLLGLPGVARVVAFFVVLLSVGVMASGLVALFQYNGEIVEAAVQLLKHDGRKDNVPLDAKSL</sequence>
<keyword evidence="2" id="KW-1133">Transmembrane helix</keyword>
<proteinExistence type="predicted"/>